<proteinExistence type="predicted"/>
<keyword evidence="3" id="KW-1185">Reference proteome</keyword>
<feature type="region of interest" description="Disordered" evidence="1">
    <location>
        <begin position="42"/>
        <end position="65"/>
    </location>
</feature>
<dbReference type="KEGG" id="aoz:HUE56_11365"/>
<evidence type="ECO:0000313" key="3">
    <source>
        <dbReference type="Proteomes" id="UP000509702"/>
    </source>
</evidence>
<reference evidence="2 3" key="1">
    <citation type="submission" date="2020-06" db="EMBL/GenBank/DDBJ databases">
        <title>Complete genome of Azosprillum oryzae KACC14407.</title>
        <authorList>
            <person name="Kim M."/>
            <person name="Park Y.-J."/>
            <person name="Shin J.-H."/>
        </authorList>
    </citation>
    <scope>NUCLEOTIDE SEQUENCE [LARGE SCALE GENOMIC DNA]</scope>
    <source>
        <strain evidence="2 3">KACC 14407</strain>
    </source>
</reference>
<dbReference type="RefSeq" id="WP_149197783.1">
    <property type="nucleotide sequence ID" value="NZ_BSOV01000018.1"/>
</dbReference>
<evidence type="ECO:0000256" key="1">
    <source>
        <dbReference type="SAM" id="MobiDB-lite"/>
    </source>
</evidence>
<protein>
    <submittedName>
        <fullName evidence="2">Uncharacterized protein</fullName>
    </submittedName>
</protein>
<dbReference type="Proteomes" id="UP000509702">
    <property type="component" value="Chromosome"/>
</dbReference>
<dbReference type="OrthoDB" id="7308129at2"/>
<accession>A0A6N1AH89</accession>
<organism evidence="2 3">
    <name type="scientific">Azospirillum oryzae</name>
    <dbReference type="NCBI Taxonomy" id="286727"/>
    <lineage>
        <taxon>Bacteria</taxon>
        <taxon>Pseudomonadati</taxon>
        <taxon>Pseudomonadota</taxon>
        <taxon>Alphaproteobacteria</taxon>
        <taxon>Rhodospirillales</taxon>
        <taxon>Azospirillaceae</taxon>
        <taxon>Azospirillum</taxon>
    </lineage>
</organism>
<sequence length="65" mass="6995">MTQSDALRAIINEAASARSALCENELVIRLDNILALARAALEEQEPDEMPQSSTGASETIGHRQS</sequence>
<name>A0A6N1AH89_9PROT</name>
<gene>
    <name evidence="2" type="ORF">HUE56_11365</name>
</gene>
<feature type="compositionally biased region" description="Polar residues" evidence="1">
    <location>
        <begin position="50"/>
        <end position="65"/>
    </location>
</feature>
<dbReference type="EMBL" id="CP054619">
    <property type="protein sequence ID" value="QKS51105.1"/>
    <property type="molecule type" value="Genomic_DNA"/>
</dbReference>
<dbReference type="AlphaFoldDB" id="A0A6N1AH89"/>
<evidence type="ECO:0000313" key="2">
    <source>
        <dbReference type="EMBL" id="QKS51105.1"/>
    </source>
</evidence>